<evidence type="ECO:0000313" key="1">
    <source>
        <dbReference type="EMBL" id="GFY60840.1"/>
    </source>
</evidence>
<comment type="caution">
    <text evidence="1">The sequence shown here is derived from an EMBL/GenBank/DDBJ whole genome shotgun (WGS) entry which is preliminary data.</text>
</comment>
<keyword evidence="2" id="KW-1185">Reference proteome</keyword>
<dbReference type="Proteomes" id="UP000886998">
    <property type="component" value="Unassembled WGS sequence"/>
</dbReference>
<name>A0A8X7C9C0_9ARAC</name>
<reference evidence="1" key="1">
    <citation type="submission" date="2020-08" db="EMBL/GenBank/DDBJ databases">
        <title>Multicomponent nature underlies the extraordinary mechanical properties of spider dragline silk.</title>
        <authorList>
            <person name="Kono N."/>
            <person name="Nakamura H."/>
            <person name="Mori M."/>
            <person name="Yoshida Y."/>
            <person name="Ohtoshi R."/>
            <person name="Malay A.D."/>
            <person name="Moran D.A.P."/>
            <person name="Tomita M."/>
            <person name="Numata K."/>
            <person name="Arakawa K."/>
        </authorList>
    </citation>
    <scope>NUCLEOTIDE SEQUENCE</scope>
</reference>
<dbReference type="AlphaFoldDB" id="A0A8X7C9C0"/>
<sequence>MLRFKHFSAVRAKTKSEPNRTFVLLRSLIGIEKNLLNRLNRRIRIMFAHPTQTQSRKHQLLTQKFDGVFVTFGYKQHLMELNEMQDHSLIFRNGFLRDLSNTSRATFANIGWRFGTTLQTFPAKTTHKNK</sequence>
<accession>A0A8X7C9C0</accession>
<protein>
    <submittedName>
        <fullName evidence="1">Uncharacterized protein</fullName>
    </submittedName>
</protein>
<gene>
    <name evidence="1" type="ORF">TNIN_306621</name>
</gene>
<organism evidence="1 2">
    <name type="scientific">Trichonephila inaurata madagascariensis</name>
    <dbReference type="NCBI Taxonomy" id="2747483"/>
    <lineage>
        <taxon>Eukaryota</taxon>
        <taxon>Metazoa</taxon>
        <taxon>Ecdysozoa</taxon>
        <taxon>Arthropoda</taxon>
        <taxon>Chelicerata</taxon>
        <taxon>Arachnida</taxon>
        <taxon>Araneae</taxon>
        <taxon>Araneomorphae</taxon>
        <taxon>Entelegynae</taxon>
        <taxon>Araneoidea</taxon>
        <taxon>Nephilidae</taxon>
        <taxon>Trichonephila</taxon>
        <taxon>Trichonephila inaurata</taxon>
    </lineage>
</organism>
<dbReference type="EMBL" id="BMAV01013304">
    <property type="protein sequence ID" value="GFY60840.1"/>
    <property type="molecule type" value="Genomic_DNA"/>
</dbReference>
<proteinExistence type="predicted"/>
<evidence type="ECO:0000313" key="2">
    <source>
        <dbReference type="Proteomes" id="UP000886998"/>
    </source>
</evidence>